<gene>
    <name evidence="1" type="ORF">CY34DRAFT_17141</name>
</gene>
<dbReference type="OrthoDB" id="2690438at2759"/>
<evidence type="ECO:0008006" key="3">
    <source>
        <dbReference type="Google" id="ProtNLM"/>
    </source>
</evidence>
<dbReference type="STRING" id="930992.A0A0D0A0B9"/>
<dbReference type="InParanoid" id="A0A0D0A0B9"/>
<dbReference type="Proteomes" id="UP000054485">
    <property type="component" value="Unassembled WGS sequence"/>
</dbReference>
<accession>A0A0D0A0B9</accession>
<reference evidence="2" key="2">
    <citation type="submission" date="2015-01" db="EMBL/GenBank/DDBJ databases">
        <title>Evolutionary Origins and Diversification of the Mycorrhizal Mutualists.</title>
        <authorList>
            <consortium name="DOE Joint Genome Institute"/>
            <consortium name="Mycorrhizal Genomics Consortium"/>
            <person name="Kohler A."/>
            <person name="Kuo A."/>
            <person name="Nagy L.G."/>
            <person name="Floudas D."/>
            <person name="Copeland A."/>
            <person name="Barry K.W."/>
            <person name="Cichocki N."/>
            <person name="Veneault-Fourrey C."/>
            <person name="LaButti K."/>
            <person name="Lindquist E.A."/>
            <person name="Lipzen A."/>
            <person name="Lundell T."/>
            <person name="Morin E."/>
            <person name="Murat C."/>
            <person name="Riley R."/>
            <person name="Ohm R."/>
            <person name="Sun H."/>
            <person name="Tunlid A."/>
            <person name="Henrissat B."/>
            <person name="Grigoriev I.V."/>
            <person name="Hibbett D.S."/>
            <person name="Martin F."/>
        </authorList>
    </citation>
    <scope>NUCLEOTIDE SEQUENCE [LARGE SCALE GENOMIC DNA]</scope>
    <source>
        <strain evidence="2">UH-Slu-Lm8-n1</strain>
    </source>
</reference>
<name>A0A0D0A0B9_9AGAM</name>
<evidence type="ECO:0000313" key="2">
    <source>
        <dbReference type="Proteomes" id="UP000054485"/>
    </source>
</evidence>
<dbReference type="EMBL" id="KN835645">
    <property type="protein sequence ID" value="KIK35261.1"/>
    <property type="molecule type" value="Genomic_DNA"/>
</dbReference>
<keyword evidence="2" id="KW-1185">Reference proteome</keyword>
<organism evidence="1 2">
    <name type="scientific">Suillus luteus UH-Slu-Lm8-n1</name>
    <dbReference type="NCBI Taxonomy" id="930992"/>
    <lineage>
        <taxon>Eukaryota</taxon>
        <taxon>Fungi</taxon>
        <taxon>Dikarya</taxon>
        <taxon>Basidiomycota</taxon>
        <taxon>Agaricomycotina</taxon>
        <taxon>Agaricomycetes</taxon>
        <taxon>Agaricomycetidae</taxon>
        <taxon>Boletales</taxon>
        <taxon>Suillineae</taxon>
        <taxon>Suillaceae</taxon>
        <taxon>Suillus</taxon>
    </lineage>
</organism>
<evidence type="ECO:0000313" key="1">
    <source>
        <dbReference type="EMBL" id="KIK35261.1"/>
    </source>
</evidence>
<reference evidence="1 2" key="1">
    <citation type="submission" date="2014-04" db="EMBL/GenBank/DDBJ databases">
        <authorList>
            <consortium name="DOE Joint Genome Institute"/>
            <person name="Kuo A."/>
            <person name="Ruytinx J."/>
            <person name="Rineau F."/>
            <person name="Colpaert J."/>
            <person name="Kohler A."/>
            <person name="Nagy L.G."/>
            <person name="Floudas D."/>
            <person name="Copeland A."/>
            <person name="Barry K.W."/>
            <person name="Cichocki N."/>
            <person name="Veneault-Fourrey C."/>
            <person name="LaButti K."/>
            <person name="Lindquist E.A."/>
            <person name="Lipzen A."/>
            <person name="Lundell T."/>
            <person name="Morin E."/>
            <person name="Murat C."/>
            <person name="Sun H."/>
            <person name="Tunlid A."/>
            <person name="Henrissat B."/>
            <person name="Grigoriev I.V."/>
            <person name="Hibbett D.S."/>
            <person name="Martin F."/>
            <person name="Nordberg H.P."/>
            <person name="Cantor M.N."/>
            <person name="Hua S.X."/>
        </authorList>
    </citation>
    <scope>NUCLEOTIDE SEQUENCE [LARGE SCALE GENOMIC DNA]</scope>
    <source>
        <strain evidence="1 2">UH-Slu-Lm8-n1</strain>
    </source>
</reference>
<sequence length="74" mass="8582">MALSFVDIPLELLPIIFDSVVRAQHLAFLCLVNKSFNEFAIPRLYKRVYIYAWHTKAKAKVVLLFQTLTGETRI</sequence>
<proteinExistence type="predicted"/>
<protein>
    <recommendedName>
        <fullName evidence="3">F-box domain-containing protein</fullName>
    </recommendedName>
</protein>
<dbReference type="AlphaFoldDB" id="A0A0D0A0B9"/>
<dbReference type="HOGENOM" id="CLU_193187_0_0_1"/>